<keyword evidence="3" id="KW-1185">Reference proteome</keyword>
<comment type="caution">
    <text evidence="2">The sequence shown here is derived from an EMBL/GenBank/DDBJ whole genome shotgun (WGS) entry which is preliminary data.</text>
</comment>
<reference evidence="2 3" key="1">
    <citation type="submission" date="2016-08" db="EMBL/GenBank/DDBJ databases">
        <title>Whole genome shotgun sequence of Pichia membranifaciens KS47-1.</title>
        <authorList>
            <person name="Konishi M."/>
            <person name="Ishida M."/>
            <person name="Arakawa T."/>
            <person name="Kato Y."/>
            <person name="Horiuchi J."/>
        </authorList>
    </citation>
    <scope>NUCLEOTIDE SEQUENCE [LARGE SCALE GENOMIC DNA]</scope>
    <source>
        <strain evidence="2 3">KS47-1</strain>
    </source>
</reference>
<sequence length="141" mass="14381">MTGGDVSADGVVDLCVEVVAEDGSEHQLDTVPTDGGLDAEPDAGHDDSVDDGPEGAPDAEGGSAGDWERNVIGVTDSGGGCDEAAAEEVAEPDGDPDDPPGEASLHTCGRDLPRVDVERVRNPKEHIVIPVPLSAGLFDRT</sequence>
<evidence type="ECO:0000313" key="3">
    <source>
        <dbReference type="Proteomes" id="UP000186136"/>
    </source>
</evidence>
<evidence type="ECO:0000256" key="1">
    <source>
        <dbReference type="SAM" id="MobiDB-lite"/>
    </source>
</evidence>
<dbReference type="AlphaFoldDB" id="A0A1Q2YMK7"/>
<organism evidence="2 3">
    <name type="scientific">Pichia membranifaciens</name>
    <dbReference type="NCBI Taxonomy" id="4926"/>
    <lineage>
        <taxon>Eukaryota</taxon>
        <taxon>Fungi</taxon>
        <taxon>Dikarya</taxon>
        <taxon>Ascomycota</taxon>
        <taxon>Saccharomycotina</taxon>
        <taxon>Pichiomycetes</taxon>
        <taxon>Pichiales</taxon>
        <taxon>Pichiaceae</taxon>
        <taxon>Pichia</taxon>
    </lineage>
</organism>
<name>A0A1Q2YMK7_9ASCO</name>
<feature type="compositionally biased region" description="Acidic residues" evidence="1">
    <location>
        <begin position="84"/>
        <end position="100"/>
    </location>
</feature>
<dbReference type="Proteomes" id="UP000186136">
    <property type="component" value="Unassembled WGS sequence"/>
</dbReference>
<evidence type="ECO:0000313" key="2">
    <source>
        <dbReference type="EMBL" id="GAV30613.1"/>
    </source>
</evidence>
<feature type="region of interest" description="Disordered" evidence="1">
    <location>
        <begin position="22"/>
        <end position="111"/>
    </location>
</feature>
<dbReference type="EMBL" id="BDGI01000194">
    <property type="protein sequence ID" value="GAV30613.1"/>
    <property type="molecule type" value="Genomic_DNA"/>
</dbReference>
<protein>
    <submittedName>
        <fullName evidence="2">Uncharacterized protein</fullName>
    </submittedName>
</protein>
<proteinExistence type="predicted"/>
<gene>
    <name evidence="2" type="ORF">PMKS-004127</name>
</gene>
<accession>A0A1Q2YMK7</accession>